<sequence>MKFEHILTAFEAEPWAIQREKLAVLADIIAARAAGDKFVTSDFAAAVSDARAKEIAETDGKVAVIPVYGVLSDRMDMFSAMSGGTSYAGIKRQLHKALSNDDVKAVVLDVDSPGGSVPGTDELATEIRKLRGGEKPIIAHVNSLAASAAYWLASSADEIVVTPSGRAGSIGVYTAHDDISAALDKAGVKRTYISAGKHKVEGNETEPLGKETLAYIQDSVNRSYERFLTSVADGRGITKARVEADFGQGRVFYSEKLIELGMADRVATLDETLARFGAETEPAYVRRVKASNAAKADAATLLASKMATGEQITKREFENGLKGLLNLSNSEAERAARLYLKEGQGAPDVETDAAALAALNRLLAEANTPLIKI</sequence>
<keyword evidence="3" id="KW-0378">Hydrolase</keyword>
<dbReference type="InterPro" id="IPR029045">
    <property type="entry name" value="ClpP/crotonase-like_dom_sf"/>
</dbReference>
<dbReference type="InterPro" id="IPR033855">
    <property type="entry name" value="Protein_C"/>
</dbReference>
<dbReference type="Proteomes" id="UP000216188">
    <property type="component" value="Unassembled WGS sequence"/>
</dbReference>
<keyword evidence="3" id="KW-0645">Protease</keyword>
<evidence type="ECO:0000259" key="2">
    <source>
        <dbReference type="Pfam" id="PF01343"/>
    </source>
</evidence>
<evidence type="ECO:0000256" key="1">
    <source>
        <dbReference type="ARBA" id="ARBA00008683"/>
    </source>
</evidence>
<dbReference type="SUPFAM" id="SSF52096">
    <property type="entry name" value="ClpP/crotonase"/>
    <property type="match status" value="1"/>
</dbReference>
<dbReference type="Pfam" id="PF01343">
    <property type="entry name" value="Peptidase_S49"/>
    <property type="match status" value="1"/>
</dbReference>
<dbReference type="EMBL" id="NNRM01000047">
    <property type="protein sequence ID" value="OYR21564.1"/>
    <property type="molecule type" value="Genomic_DNA"/>
</dbReference>
<reference evidence="3 4" key="1">
    <citation type="submission" date="2017-07" db="EMBL/GenBank/DDBJ databases">
        <title>Phylogenetic study on the rhizospheric bacterium Ochrobactrum sp. A44.</title>
        <authorList>
            <person name="Krzyzanowska D.M."/>
            <person name="Ossowicki A."/>
            <person name="Rajewska M."/>
            <person name="Maciag T."/>
            <person name="Kaczynski Z."/>
            <person name="Czerwicka M."/>
            <person name="Jafra S."/>
        </authorList>
    </citation>
    <scope>NUCLEOTIDE SEQUENCE [LARGE SCALE GENOMIC DNA]</scope>
    <source>
        <strain evidence="3 4">CCUG 30717</strain>
    </source>
</reference>
<comment type="caution">
    <text evidence="3">The sequence shown here is derived from an EMBL/GenBank/DDBJ whole genome shotgun (WGS) entry which is preliminary data.</text>
</comment>
<dbReference type="GO" id="GO:0008233">
    <property type="term" value="F:peptidase activity"/>
    <property type="evidence" value="ECO:0007669"/>
    <property type="project" value="UniProtKB-KW"/>
</dbReference>
<dbReference type="InterPro" id="IPR002142">
    <property type="entry name" value="Peptidase_S49"/>
</dbReference>
<organism evidence="3 4">
    <name type="scientific">Brucella pseudogrignonensis</name>
    <dbReference type="NCBI Taxonomy" id="419475"/>
    <lineage>
        <taxon>Bacteria</taxon>
        <taxon>Pseudomonadati</taxon>
        <taxon>Pseudomonadota</taxon>
        <taxon>Alphaproteobacteria</taxon>
        <taxon>Hyphomicrobiales</taxon>
        <taxon>Brucellaceae</taxon>
        <taxon>Brucella/Ochrobactrum group</taxon>
        <taxon>Brucella</taxon>
    </lineage>
</organism>
<proteinExistence type="inferred from homology"/>
<gene>
    <name evidence="3" type="ORF">CEV34_4802</name>
</gene>
<feature type="domain" description="Peptidase S49" evidence="2">
    <location>
        <begin position="133"/>
        <end position="276"/>
    </location>
</feature>
<evidence type="ECO:0000313" key="4">
    <source>
        <dbReference type="Proteomes" id="UP000216188"/>
    </source>
</evidence>
<keyword evidence="4" id="KW-1185">Reference proteome</keyword>
<name>A0A256G385_9HYPH</name>
<dbReference type="PANTHER" id="PTHR42987:SF4">
    <property type="entry name" value="PROTEASE SOHB-RELATED"/>
    <property type="match status" value="1"/>
</dbReference>
<dbReference type="Gene3D" id="3.90.226.10">
    <property type="entry name" value="2-enoyl-CoA Hydratase, Chain A, domain 1"/>
    <property type="match status" value="1"/>
</dbReference>
<comment type="similarity">
    <text evidence="1">Belongs to the peptidase S49 family.</text>
</comment>
<accession>A0A256G385</accession>
<dbReference type="CDD" id="cd07022">
    <property type="entry name" value="S49_Sppa_36K_type"/>
    <property type="match status" value="1"/>
</dbReference>
<protein>
    <submittedName>
        <fullName evidence="3">Clp protease family protein</fullName>
    </submittedName>
</protein>
<evidence type="ECO:0000313" key="3">
    <source>
        <dbReference type="EMBL" id="OYR21564.1"/>
    </source>
</evidence>
<dbReference type="AlphaFoldDB" id="A0A256G385"/>
<dbReference type="GO" id="GO:0006508">
    <property type="term" value="P:proteolysis"/>
    <property type="evidence" value="ECO:0007669"/>
    <property type="project" value="UniProtKB-KW"/>
</dbReference>
<dbReference type="RefSeq" id="WP_094544628.1">
    <property type="nucleotide sequence ID" value="NZ_JBHEEM010000002.1"/>
</dbReference>
<dbReference type="Gene3D" id="6.20.330.10">
    <property type="match status" value="1"/>
</dbReference>
<dbReference type="PANTHER" id="PTHR42987">
    <property type="entry name" value="PEPTIDASE S49"/>
    <property type="match status" value="1"/>
</dbReference>